<dbReference type="GO" id="GO:0032993">
    <property type="term" value="C:protein-DNA complex"/>
    <property type="evidence" value="ECO:0007669"/>
    <property type="project" value="TreeGrafter"/>
</dbReference>
<name>A0A157QJI8_9BORD</name>
<sequence>MPAILAAMEQRSNLFSMTSEKVKSDFYVFGHSRSPGRLAIMDSRFLHTFTIVAERGSIAEAARHLGLTPTSVAQRLRALEDELGSRLIVRAGRTVKPTVAGLRVLDHAQAVLREVRDLKSAASDTDLPAGPLRMGATPTALTGIFPPMLKRWVARHPQIEIYIEPASTSLLYERVLSGHLDAAVLVHPLFDLPKTCGWHSLREEKLVLLTPASMAMHDALRTAADEPFIRYDRNVVAGKLADEYLAAQGIRPKVRFELDGIESIAKLVSEGLGVSVLPDWPVVGAFPANLKKWALPTPCPSRTVGALWLRSSVRTPLVQAFLKMAQA</sequence>
<evidence type="ECO:0000313" key="6">
    <source>
        <dbReference type="EMBL" id="SAI45808.1"/>
    </source>
</evidence>
<dbReference type="Proteomes" id="UP000077037">
    <property type="component" value="Unassembled WGS sequence"/>
</dbReference>
<keyword evidence="3" id="KW-0238">DNA-binding</keyword>
<dbReference type="InterPro" id="IPR036390">
    <property type="entry name" value="WH_DNA-bd_sf"/>
</dbReference>
<keyword evidence="2" id="KW-0805">Transcription regulation</keyword>
<dbReference type="SUPFAM" id="SSF53850">
    <property type="entry name" value="Periplasmic binding protein-like II"/>
    <property type="match status" value="1"/>
</dbReference>
<dbReference type="FunFam" id="1.10.10.10:FF:000001">
    <property type="entry name" value="LysR family transcriptional regulator"/>
    <property type="match status" value="1"/>
</dbReference>
<dbReference type="CDD" id="cd08427">
    <property type="entry name" value="PBP2_LTTR_like_2"/>
    <property type="match status" value="1"/>
</dbReference>
<dbReference type="PROSITE" id="PS50931">
    <property type="entry name" value="HTH_LYSR"/>
    <property type="match status" value="1"/>
</dbReference>
<dbReference type="SUPFAM" id="SSF46785">
    <property type="entry name" value="Winged helix' DNA-binding domain"/>
    <property type="match status" value="1"/>
</dbReference>
<gene>
    <name evidence="6" type="primary">cynR_8</name>
    <name evidence="6" type="ORF">SAMEA1982600_03614</name>
</gene>
<dbReference type="Pfam" id="PF00126">
    <property type="entry name" value="HTH_1"/>
    <property type="match status" value="1"/>
</dbReference>
<dbReference type="EMBL" id="FKBS01000025">
    <property type="protein sequence ID" value="SAI45808.1"/>
    <property type="molecule type" value="Genomic_DNA"/>
</dbReference>
<evidence type="ECO:0000256" key="2">
    <source>
        <dbReference type="ARBA" id="ARBA00023015"/>
    </source>
</evidence>
<dbReference type="PANTHER" id="PTHR30346">
    <property type="entry name" value="TRANSCRIPTIONAL DUAL REGULATOR HCAR-RELATED"/>
    <property type="match status" value="1"/>
</dbReference>
<organism evidence="6 7">
    <name type="scientific">Bordetella ansorpii</name>
    <dbReference type="NCBI Taxonomy" id="288768"/>
    <lineage>
        <taxon>Bacteria</taxon>
        <taxon>Pseudomonadati</taxon>
        <taxon>Pseudomonadota</taxon>
        <taxon>Betaproteobacteria</taxon>
        <taxon>Burkholderiales</taxon>
        <taxon>Alcaligenaceae</taxon>
        <taxon>Bordetella</taxon>
    </lineage>
</organism>
<keyword evidence="4" id="KW-0804">Transcription</keyword>
<evidence type="ECO:0000256" key="3">
    <source>
        <dbReference type="ARBA" id="ARBA00023125"/>
    </source>
</evidence>
<evidence type="ECO:0000256" key="1">
    <source>
        <dbReference type="ARBA" id="ARBA00009437"/>
    </source>
</evidence>
<evidence type="ECO:0000256" key="4">
    <source>
        <dbReference type="ARBA" id="ARBA00023163"/>
    </source>
</evidence>
<dbReference type="AlphaFoldDB" id="A0A157QJI8"/>
<feature type="domain" description="HTH lysR-type" evidence="5">
    <location>
        <begin position="41"/>
        <end position="98"/>
    </location>
</feature>
<dbReference type="InterPro" id="IPR005119">
    <property type="entry name" value="LysR_subst-bd"/>
</dbReference>
<dbReference type="PANTHER" id="PTHR30346:SF9">
    <property type="entry name" value="LYSR FAMILY TRANSCRIPTIONAL REGULATOR"/>
    <property type="match status" value="1"/>
</dbReference>
<dbReference type="GO" id="GO:0003677">
    <property type="term" value="F:DNA binding"/>
    <property type="evidence" value="ECO:0007669"/>
    <property type="project" value="UniProtKB-KW"/>
</dbReference>
<proteinExistence type="inferred from homology"/>
<dbReference type="Gene3D" id="1.10.10.10">
    <property type="entry name" value="Winged helix-like DNA-binding domain superfamily/Winged helix DNA-binding domain"/>
    <property type="match status" value="1"/>
</dbReference>
<dbReference type="InterPro" id="IPR036388">
    <property type="entry name" value="WH-like_DNA-bd_sf"/>
</dbReference>
<evidence type="ECO:0000259" key="5">
    <source>
        <dbReference type="PROSITE" id="PS50931"/>
    </source>
</evidence>
<protein>
    <submittedName>
        <fullName evidence="6">LysR family transcriptional regulator</fullName>
    </submittedName>
</protein>
<dbReference type="InterPro" id="IPR000847">
    <property type="entry name" value="LysR_HTH_N"/>
</dbReference>
<accession>A0A157QJI8</accession>
<evidence type="ECO:0000313" key="7">
    <source>
        <dbReference type="Proteomes" id="UP000077037"/>
    </source>
</evidence>
<comment type="similarity">
    <text evidence="1">Belongs to the LysR transcriptional regulatory family.</text>
</comment>
<dbReference type="Pfam" id="PF03466">
    <property type="entry name" value="LysR_substrate"/>
    <property type="match status" value="1"/>
</dbReference>
<dbReference type="GO" id="GO:0003700">
    <property type="term" value="F:DNA-binding transcription factor activity"/>
    <property type="evidence" value="ECO:0007669"/>
    <property type="project" value="InterPro"/>
</dbReference>
<dbReference type="Gene3D" id="3.40.190.290">
    <property type="match status" value="1"/>
</dbReference>
<reference evidence="6 7" key="1">
    <citation type="submission" date="2016-03" db="EMBL/GenBank/DDBJ databases">
        <authorList>
            <consortium name="Pathogen Informatics"/>
        </authorList>
    </citation>
    <scope>NUCLEOTIDE SEQUENCE [LARGE SCALE GENOMIC DNA]</scope>
    <source>
        <strain evidence="6 7">NCTC13364</strain>
    </source>
</reference>